<dbReference type="STRING" id="1736674.APS56_09545"/>
<keyword evidence="3" id="KW-1185">Reference proteome</keyword>
<evidence type="ECO:0000256" key="1">
    <source>
        <dbReference type="SAM" id="SignalP"/>
    </source>
</evidence>
<proteinExistence type="predicted"/>
<dbReference type="EMBL" id="CP012898">
    <property type="protein sequence ID" value="ALJ05354.1"/>
    <property type="molecule type" value="Genomic_DNA"/>
</dbReference>
<accession>A0A0P0DBN6</accession>
<dbReference type="KEGG" id="ahz:APS56_09545"/>
<dbReference type="Gene3D" id="2.40.128.110">
    <property type="entry name" value="Lipid/polyisoprenoid-binding, YceI-like"/>
    <property type="match status" value="1"/>
</dbReference>
<dbReference type="Proteomes" id="UP000057981">
    <property type="component" value="Chromosome"/>
</dbReference>
<evidence type="ECO:0000313" key="3">
    <source>
        <dbReference type="Proteomes" id="UP000057981"/>
    </source>
</evidence>
<dbReference type="InterPro" id="IPR036761">
    <property type="entry name" value="TTHA0802/YceI-like_sf"/>
</dbReference>
<sequence>MKNKLLIALVFLMVITTMTQAQHKLIFQTTSELKIDGTSTVSDWTVNASDIKGDLVLLKGFKPKEAGSLYATLTLSFPVEKMESGRGPIMNNKIKSALKSDEHPNVIYNSSENKIIAINDSSFILTSIGIVEVAGVKKPMEVNLNCTYDKKRQTLVMEGEQNLTMSMFQIEKPTAFFGKLQTMDALKVSFKIHANKK</sequence>
<dbReference type="OrthoDB" id="9794147at2"/>
<dbReference type="AlphaFoldDB" id="A0A0P0DBN6"/>
<keyword evidence="1" id="KW-0732">Signal</keyword>
<dbReference type="SUPFAM" id="SSF101874">
    <property type="entry name" value="YceI-like"/>
    <property type="match status" value="1"/>
</dbReference>
<protein>
    <recommendedName>
        <fullName evidence="4">Lipid/polyisoprenoid-binding YceI-like domain-containing protein</fullName>
    </recommendedName>
</protein>
<feature type="chain" id="PRO_5006043567" description="Lipid/polyisoprenoid-binding YceI-like domain-containing protein" evidence="1">
    <location>
        <begin position="22"/>
        <end position="197"/>
    </location>
</feature>
<gene>
    <name evidence="2" type="ORF">APS56_09545</name>
</gene>
<organism evidence="2 3">
    <name type="scientific">Pseudalgibacter alginicilyticus</name>
    <dbReference type="NCBI Taxonomy" id="1736674"/>
    <lineage>
        <taxon>Bacteria</taxon>
        <taxon>Pseudomonadati</taxon>
        <taxon>Bacteroidota</taxon>
        <taxon>Flavobacteriia</taxon>
        <taxon>Flavobacteriales</taxon>
        <taxon>Flavobacteriaceae</taxon>
        <taxon>Pseudalgibacter</taxon>
    </lineage>
</organism>
<feature type="signal peptide" evidence="1">
    <location>
        <begin position="1"/>
        <end position="21"/>
    </location>
</feature>
<reference evidence="2 3" key="1">
    <citation type="submission" date="2015-10" db="EMBL/GenBank/DDBJ databases">
        <authorList>
            <person name="Gilbert D.G."/>
        </authorList>
    </citation>
    <scope>NUCLEOTIDE SEQUENCE [LARGE SCALE GENOMIC DNA]</scope>
    <source>
        <strain evidence="3">HZ-22</strain>
    </source>
</reference>
<dbReference type="RefSeq" id="WP_054727542.1">
    <property type="nucleotide sequence ID" value="NZ_CP012898.1"/>
</dbReference>
<name>A0A0P0DBN6_9FLAO</name>
<evidence type="ECO:0000313" key="2">
    <source>
        <dbReference type="EMBL" id="ALJ05354.1"/>
    </source>
</evidence>
<evidence type="ECO:0008006" key="4">
    <source>
        <dbReference type="Google" id="ProtNLM"/>
    </source>
</evidence>